<accession>A0A2S4UD86</accession>
<evidence type="ECO:0000256" key="3">
    <source>
        <dbReference type="ARBA" id="ARBA00022801"/>
    </source>
</evidence>
<comment type="subcellular location">
    <subcellularLocation>
        <location evidence="1">Nucleus</location>
    </subcellularLocation>
</comment>
<keyword evidence="3" id="KW-0378">Hydrolase</keyword>
<evidence type="ECO:0000313" key="9">
    <source>
        <dbReference type="EMBL" id="POV95283.1"/>
    </source>
</evidence>
<dbReference type="PANTHER" id="PTHR23081">
    <property type="entry name" value="RNA POLYMERASE II CTD PHOSPHATASE"/>
    <property type="match status" value="1"/>
</dbReference>
<reference evidence="10" key="3">
    <citation type="journal article" date="2018" name="Mol. Plant Microbe Interact.">
        <title>Genome sequence resources for the wheat stripe rust pathogen (Puccinia striiformis f. sp. tritici) and the barley stripe rust pathogen (Puccinia striiformis f. sp. hordei).</title>
        <authorList>
            <person name="Xia C."/>
            <person name="Wang M."/>
            <person name="Yin C."/>
            <person name="Cornejo O.E."/>
            <person name="Hulbert S.H."/>
            <person name="Chen X."/>
        </authorList>
    </citation>
    <scope>NUCLEOTIDE SEQUENCE [LARGE SCALE GENOMIC DNA]</scope>
    <source>
        <strain evidence="10">93TX-2</strain>
    </source>
</reference>
<evidence type="ECO:0000259" key="8">
    <source>
        <dbReference type="PROSITE" id="PS50969"/>
    </source>
</evidence>
<dbReference type="VEuPathDB" id="FungiDB:PSHT_15746"/>
<feature type="domain" description="FCP1 homology" evidence="8">
    <location>
        <begin position="196"/>
        <end position="346"/>
    </location>
</feature>
<name>A0A2S4UD86_9BASI</name>
<feature type="compositionally biased region" description="Low complexity" evidence="7">
    <location>
        <begin position="14"/>
        <end position="23"/>
    </location>
</feature>
<feature type="compositionally biased region" description="Low complexity" evidence="7">
    <location>
        <begin position="394"/>
        <end position="413"/>
    </location>
</feature>
<evidence type="ECO:0000256" key="4">
    <source>
        <dbReference type="ARBA" id="ARBA00023242"/>
    </source>
</evidence>
<dbReference type="SMART" id="SM00577">
    <property type="entry name" value="CPDc"/>
    <property type="match status" value="1"/>
</dbReference>
<dbReference type="SUPFAM" id="SSF56784">
    <property type="entry name" value="HAD-like"/>
    <property type="match status" value="1"/>
</dbReference>
<dbReference type="Proteomes" id="UP000238274">
    <property type="component" value="Unassembled WGS sequence"/>
</dbReference>
<feature type="compositionally biased region" description="Polar residues" evidence="7">
    <location>
        <begin position="421"/>
        <end position="433"/>
    </location>
</feature>
<dbReference type="PROSITE" id="PS50969">
    <property type="entry name" value="FCP1"/>
    <property type="match status" value="1"/>
</dbReference>
<comment type="catalytic activity">
    <reaction evidence="6">
        <text>O-phospho-L-threonyl-[protein] + H2O = L-threonyl-[protein] + phosphate</text>
        <dbReference type="Rhea" id="RHEA:47004"/>
        <dbReference type="Rhea" id="RHEA-COMP:11060"/>
        <dbReference type="Rhea" id="RHEA-COMP:11605"/>
        <dbReference type="ChEBI" id="CHEBI:15377"/>
        <dbReference type="ChEBI" id="CHEBI:30013"/>
        <dbReference type="ChEBI" id="CHEBI:43474"/>
        <dbReference type="ChEBI" id="CHEBI:61977"/>
        <dbReference type="EC" id="3.1.3.16"/>
    </reaction>
</comment>
<gene>
    <name evidence="9" type="ORF">PSHT_15746</name>
</gene>
<feature type="region of interest" description="Disordered" evidence="7">
    <location>
        <begin position="1"/>
        <end position="23"/>
    </location>
</feature>
<comment type="catalytic activity">
    <reaction evidence="5">
        <text>O-phospho-L-seryl-[protein] + H2O = L-seryl-[protein] + phosphate</text>
        <dbReference type="Rhea" id="RHEA:20629"/>
        <dbReference type="Rhea" id="RHEA-COMP:9863"/>
        <dbReference type="Rhea" id="RHEA-COMP:11604"/>
        <dbReference type="ChEBI" id="CHEBI:15377"/>
        <dbReference type="ChEBI" id="CHEBI:29999"/>
        <dbReference type="ChEBI" id="CHEBI:43474"/>
        <dbReference type="ChEBI" id="CHEBI:83421"/>
        <dbReference type="EC" id="3.1.3.16"/>
    </reaction>
</comment>
<sequence>SRRRKKRTNDDNKANNNIHDNQPPTLILLPPDINLPITIQYLFTNTHQLQNHNSVLKTTPLFSYYNVQINISIRKDCVSVDHNQIINNLESVPDIKTYKSPIKGELIKWLIIEGQVLHEHDGWRTCPIVSIKEPCTHAVQWHGQCAPCGSDLTIGDYTQISETSRALIPMLHGPSTLTVSVNEAERLENETRNRLSKAGKLSLIVDLDQTIVHETVDPTFVEWMFDPSNPNWKALQKKEEVVIIILNKDACIYNGATRAYAEAVCKIIDPTNQIFGNRILSRDESGSMTQKWITRLFPVDTSMVVIIDDRGDVWEYSPDLVAVVPYNFFIGIGDINGAFLPPTQLLKPAPIEAKLPPSSSSSATVVVVPITDPEVAEVSIPIIMDQQNKTVPAPSTSLTSTPTTTPTITTEPISNEEEEIVQSNQSKYSLNKF</sequence>
<dbReference type="EC" id="3.1.3.16" evidence="2"/>
<dbReference type="EMBL" id="PKSM01000425">
    <property type="protein sequence ID" value="POV95283.1"/>
    <property type="molecule type" value="Genomic_DNA"/>
</dbReference>
<feature type="non-terminal residue" evidence="9">
    <location>
        <position position="1"/>
    </location>
</feature>
<protein>
    <recommendedName>
        <fullName evidence="2">protein-serine/threonine phosphatase</fullName>
        <ecNumber evidence="2">3.1.3.16</ecNumber>
    </recommendedName>
</protein>
<dbReference type="Pfam" id="PF03031">
    <property type="entry name" value="NIF"/>
    <property type="match status" value="1"/>
</dbReference>
<dbReference type="InterPro" id="IPR036412">
    <property type="entry name" value="HAD-like_sf"/>
</dbReference>
<dbReference type="InterPro" id="IPR039189">
    <property type="entry name" value="Fcp1"/>
</dbReference>
<dbReference type="VEuPathDB" id="FungiDB:PSTT_09850"/>
<dbReference type="Gene3D" id="3.40.50.1000">
    <property type="entry name" value="HAD superfamily/HAD-like"/>
    <property type="match status" value="2"/>
</dbReference>
<evidence type="ECO:0000256" key="7">
    <source>
        <dbReference type="SAM" id="MobiDB-lite"/>
    </source>
</evidence>
<dbReference type="CDD" id="cd07521">
    <property type="entry name" value="HAD_FCP1-like"/>
    <property type="match status" value="1"/>
</dbReference>
<evidence type="ECO:0000313" key="10">
    <source>
        <dbReference type="Proteomes" id="UP000238274"/>
    </source>
</evidence>
<reference evidence="10" key="2">
    <citation type="journal article" date="2018" name="BMC Genomics">
        <title>Genomic insights into host adaptation between the wheat stripe rust pathogen (Puccinia striiformis f. sp. tritici) and the barley stripe rust pathogen (Puccinia striiformis f. sp. hordei).</title>
        <authorList>
            <person name="Xia C."/>
            <person name="Wang M."/>
            <person name="Yin C."/>
            <person name="Cornejo O.E."/>
            <person name="Hulbert S.H."/>
            <person name="Chen X."/>
        </authorList>
    </citation>
    <scope>NUCLEOTIDE SEQUENCE [LARGE SCALE GENOMIC DNA]</scope>
    <source>
        <strain evidence="10">93TX-2</strain>
    </source>
</reference>
<dbReference type="PANTHER" id="PTHR23081:SF36">
    <property type="entry name" value="RNA POLYMERASE II SUBUNIT A C-TERMINAL DOMAIN PHOSPHATASE"/>
    <property type="match status" value="1"/>
</dbReference>
<keyword evidence="10" id="KW-1185">Reference proteome</keyword>
<dbReference type="GO" id="GO:0008420">
    <property type="term" value="F:RNA polymerase II CTD heptapeptide repeat phosphatase activity"/>
    <property type="evidence" value="ECO:0007669"/>
    <property type="project" value="InterPro"/>
</dbReference>
<evidence type="ECO:0000256" key="1">
    <source>
        <dbReference type="ARBA" id="ARBA00004123"/>
    </source>
</evidence>
<dbReference type="GO" id="GO:0005634">
    <property type="term" value="C:nucleus"/>
    <property type="evidence" value="ECO:0007669"/>
    <property type="project" value="UniProtKB-SubCell"/>
</dbReference>
<evidence type="ECO:0000256" key="6">
    <source>
        <dbReference type="ARBA" id="ARBA00048336"/>
    </source>
</evidence>
<comment type="caution">
    <text evidence="9">The sequence shown here is derived from an EMBL/GenBank/DDBJ whole genome shotgun (WGS) entry which is preliminary data.</text>
</comment>
<evidence type="ECO:0000256" key="5">
    <source>
        <dbReference type="ARBA" id="ARBA00047761"/>
    </source>
</evidence>
<reference evidence="9 10" key="1">
    <citation type="submission" date="2017-12" db="EMBL/GenBank/DDBJ databases">
        <title>Gene loss provides genomic basis for host adaptation in cereal stripe rust fungi.</title>
        <authorList>
            <person name="Xia C."/>
        </authorList>
    </citation>
    <scope>NUCLEOTIDE SEQUENCE [LARGE SCALE GENOMIC DNA]</scope>
    <source>
        <strain evidence="9 10">93TX-2</strain>
    </source>
</reference>
<organism evidence="9 10">
    <name type="scientific">Puccinia striiformis</name>
    <dbReference type="NCBI Taxonomy" id="27350"/>
    <lineage>
        <taxon>Eukaryota</taxon>
        <taxon>Fungi</taxon>
        <taxon>Dikarya</taxon>
        <taxon>Basidiomycota</taxon>
        <taxon>Pucciniomycotina</taxon>
        <taxon>Pucciniomycetes</taxon>
        <taxon>Pucciniales</taxon>
        <taxon>Pucciniaceae</taxon>
        <taxon>Puccinia</taxon>
    </lineage>
</organism>
<dbReference type="InterPro" id="IPR004274">
    <property type="entry name" value="FCP1_dom"/>
</dbReference>
<evidence type="ECO:0000256" key="2">
    <source>
        <dbReference type="ARBA" id="ARBA00013081"/>
    </source>
</evidence>
<dbReference type="AlphaFoldDB" id="A0A2S4UD86"/>
<keyword evidence="4" id="KW-0539">Nucleus</keyword>
<dbReference type="InterPro" id="IPR023214">
    <property type="entry name" value="HAD_sf"/>
</dbReference>
<dbReference type="OrthoDB" id="10249888at2759"/>
<proteinExistence type="predicted"/>
<feature type="region of interest" description="Disordered" evidence="7">
    <location>
        <begin position="390"/>
        <end position="433"/>
    </location>
</feature>